<dbReference type="Pfam" id="PF05164">
    <property type="entry name" value="ZapA"/>
    <property type="match status" value="1"/>
</dbReference>
<dbReference type="STRING" id="52560.SAMN04488082_101334"/>
<keyword evidence="2" id="KW-1185">Reference proteome</keyword>
<evidence type="ECO:0000313" key="2">
    <source>
        <dbReference type="Proteomes" id="UP000198635"/>
    </source>
</evidence>
<proteinExistence type="predicted"/>
<keyword evidence="1" id="KW-0132">Cell division</keyword>
<dbReference type="SUPFAM" id="SSF102829">
    <property type="entry name" value="Cell division protein ZapA-like"/>
    <property type="match status" value="1"/>
</dbReference>
<accession>A0A1I3NN89</accession>
<dbReference type="GO" id="GO:0051301">
    <property type="term" value="P:cell division"/>
    <property type="evidence" value="ECO:0007669"/>
    <property type="project" value="UniProtKB-KW"/>
</dbReference>
<sequence>MPGYNLTVLGLDLSFAADVSPERIHKAVDLVHQRYKDLEGRVSHMSKERLLTYLALSLADDYLHDQGKMSQLEGTLQQLLSKIDSPEE</sequence>
<reference evidence="2" key="1">
    <citation type="submission" date="2016-10" db="EMBL/GenBank/DDBJ databases">
        <authorList>
            <person name="Varghese N."/>
            <person name="Submissions S."/>
        </authorList>
    </citation>
    <scope>NUCLEOTIDE SEQUENCE [LARGE SCALE GENOMIC DNA]</scope>
    <source>
        <strain evidence="2">DSM 5918</strain>
    </source>
</reference>
<dbReference type="InterPro" id="IPR007838">
    <property type="entry name" value="Cell_div_ZapA-like"/>
</dbReference>
<gene>
    <name evidence="1" type="ORF">SAMN04488082_101334</name>
</gene>
<dbReference type="InterPro" id="IPR036192">
    <property type="entry name" value="Cell_div_ZapA-like_sf"/>
</dbReference>
<name>A0A1I3NN89_9BACT</name>
<dbReference type="AlphaFoldDB" id="A0A1I3NN89"/>
<evidence type="ECO:0000313" key="1">
    <source>
        <dbReference type="EMBL" id="SFJ10637.1"/>
    </source>
</evidence>
<dbReference type="Proteomes" id="UP000198635">
    <property type="component" value="Unassembled WGS sequence"/>
</dbReference>
<dbReference type="EMBL" id="FORX01000001">
    <property type="protein sequence ID" value="SFJ10637.1"/>
    <property type="molecule type" value="Genomic_DNA"/>
</dbReference>
<protein>
    <submittedName>
        <fullName evidence="1">Cell division protein ZapA</fullName>
    </submittedName>
</protein>
<organism evidence="1 2">
    <name type="scientific">Desulfomicrobium apsheronum</name>
    <dbReference type="NCBI Taxonomy" id="52560"/>
    <lineage>
        <taxon>Bacteria</taxon>
        <taxon>Pseudomonadati</taxon>
        <taxon>Thermodesulfobacteriota</taxon>
        <taxon>Desulfovibrionia</taxon>
        <taxon>Desulfovibrionales</taxon>
        <taxon>Desulfomicrobiaceae</taxon>
        <taxon>Desulfomicrobium</taxon>
    </lineage>
</organism>
<keyword evidence="1" id="KW-0131">Cell cycle</keyword>
<dbReference type="OrthoDB" id="5460484at2"/>